<keyword evidence="2" id="KW-1185">Reference proteome</keyword>
<protein>
    <submittedName>
        <fullName evidence="1">Uncharacterized protein</fullName>
    </submittedName>
</protein>
<reference evidence="1 2" key="1">
    <citation type="journal article" date="2019" name="Int. J. Syst. Evol. Microbiol.">
        <title>The Global Catalogue of Microorganisms (GCM) 10K type strain sequencing project: providing services to taxonomists for standard genome sequencing and annotation.</title>
        <authorList>
            <consortium name="The Broad Institute Genomics Platform"/>
            <consortium name="The Broad Institute Genome Sequencing Center for Infectious Disease"/>
            <person name="Wu L."/>
            <person name="Ma J."/>
        </authorList>
    </citation>
    <scope>NUCLEOTIDE SEQUENCE [LARGE SCALE GENOMIC DNA]</scope>
    <source>
        <strain evidence="1 2">JCM 3053</strain>
    </source>
</reference>
<accession>A0ABN3DRH6</accession>
<dbReference type="RefSeq" id="WP_372486540.1">
    <property type="nucleotide sequence ID" value="NZ_BAAART010000082.1"/>
</dbReference>
<sequence>MAVADLLPEEILMRPEPASPALHDPVHDAAVISGTWTVLGDRASPMAGRLDHGRVAEWGDGQGPAMTHTGNARLLTPLPTADVWMRQHGPALA</sequence>
<comment type="caution">
    <text evidence="1">The sequence shown here is derived from an EMBL/GenBank/DDBJ whole genome shotgun (WGS) entry which is preliminary data.</text>
</comment>
<dbReference type="EMBL" id="BAAART010000082">
    <property type="protein sequence ID" value="GAA2240036.1"/>
    <property type="molecule type" value="Genomic_DNA"/>
</dbReference>
<proteinExistence type="predicted"/>
<dbReference type="Proteomes" id="UP001501474">
    <property type="component" value="Unassembled WGS sequence"/>
</dbReference>
<name>A0ABN3DRH6_9ACTN</name>
<organism evidence="1 2">
    <name type="scientific">Streptomyces indiaensis</name>
    <dbReference type="NCBI Taxonomy" id="284033"/>
    <lineage>
        <taxon>Bacteria</taxon>
        <taxon>Bacillati</taxon>
        <taxon>Actinomycetota</taxon>
        <taxon>Actinomycetes</taxon>
        <taxon>Kitasatosporales</taxon>
        <taxon>Streptomycetaceae</taxon>
        <taxon>Streptomyces</taxon>
    </lineage>
</organism>
<evidence type="ECO:0000313" key="2">
    <source>
        <dbReference type="Proteomes" id="UP001501474"/>
    </source>
</evidence>
<evidence type="ECO:0000313" key="1">
    <source>
        <dbReference type="EMBL" id="GAA2240036.1"/>
    </source>
</evidence>
<gene>
    <name evidence="1" type="ORF">GCM10010104_39270</name>
</gene>